<feature type="transmembrane region" description="Helical" evidence="7">
    <location>
        <begin position="148"/>
        <end position="168"/>
    </location>
</feature>
<dbReference type="RefSeq" id="WP_055741793.1">
    <property type="nucleotide sequence ID" value="NZ_JAAIWL010000028.1"/>
</dbReference>
<dbReference type="CDD" id="cd06173">
    <property type="entry name" value="MFS_MefA_like"/>
    <property type="match status" value="1"/>
</dbReference>
<feature type="transmembrane region" description="Helical" evidence="7">
    <location>
        <begin position="296"/>
        <end position="315"/>
    </location>
</feature>
<dbReference type="Proteomes" id="UP000051888">
    <property type="component" value="Unassembled WGS sequence"/>
</dbReference>
<evidence type="ECO:0000313" key="8">
    <source>
        <dbReference type="EMBL" id="KQL51485.1"/>
    </source>
</evidence>
<dbReference type="PATRIC" id="fig|157838.3.peg.4659"/>
<feature type="transmembrane region" description="Helical" evidence="7">
    <location>
        <begin position="174"/>
        <end position="197"/>
    </location>
</feature>
<name>A0A0Q3WSY9_9BACI</name>
<keyword evidence="5 7" id="KW-1133">Transmembrane helix</keyword>
<keyword evidence="2" id="KW-0813">Transport</keyword>
<gene>
    <name evidence="8" type="ORF">AN964_21230</name>
</gene>
<feature type="transmembrane region" description="Helical" evidence="7">
    <location>
        <begin position="264"/>
        <end position="284"/>
    </location>
</feature>
<evidence type="ECO:0000313" key="9">
    <source>
        <dbReference type="Proteomes" id="UP000051888"/>
    </source>
</evidence>
<evidence type="ECO:0000256" key="6">
    <source>
        <dbReference type="ARBA" id="ARBA00023136"/>
    </source>
</evidence>
<feature type="transmembrane region" description="Helical" evidence="7">
    <location>
        <begin position="388"/>
        <end position="407"/>
    </location>
</feature>
<keyword evidence="9" id="KW-1185">Reference proteome</keyword>
<dbReference type="GO" id="GO:0022857">
    <property type="term" value="F:transmembrane transporter activity"/>
    <property type="evidence" value="ECO:0007669"/>
    <property type="project" value="InterPro"/>
</dbReference>
<organism evidence="8 9">
    <name type="scientific">Heyndrickxia shackletonii</name>
    <dbReference type="NCBI Taxonomy" id="157838"/>
    <lineage>
        <taxon>Bacteria</taxon>
        <taxon>Bacillati</taxon>
        <taxon>Bacillota</taxon>
        <taxon>Bacilli</taxon>
        <taxon>Bacillales</taxon>
        <taxon>Bacillaceae</taxon>
        <taxon>Heyndrickxia</taxon>
    </lineage>
</organism>
<dbReference type="SUPFAM" id="SSF103473">
    <property type="entry name" value="MFS general substrate transporter"/>
    <property type="match status" value="1"/>
</dbReference>
<comment type="caution">
    <text evidence="8">The sequence shown here is derived from an EMBL/GenBank/DDBJ whole genome shotgun (WGS) entry which is preliminary data.</text>
</comment>
<dbReference type="OrthoDB" id="9775268at2"/>
<evidence type="ECO:0000256" key="7">
    <source>
        <dbReference type="SAM" id="Phobius"/>
    </source>
</evidence>
<evidence type="ECO:0000256" key="3">
    <source>
        <dbReference type="ARBA" id="ARBA00022475"/>
    </source>
</evidence>
<dbReference type="InterPro" id="IPR011701">
    <property type="entry name" value="MFS"/>
</dbReference>
<evidence type="ECO:0000256" key="1">
    <source>
        <dbReference type="ARBA" id="ARBA00004651"/>
    </source>
</evidence>
<dbReference type="STRING" id="157838.AN964_21230"/>
<keyword evidence="4 7" id="KW-0812">Transmembrane</keyword>
<feature type="transmembrane region" description="Helical" evidence="7">
    <location>
        <begin position="218"/>
        <end position="244"/>
    </location>
</feature>
<feature type="transmembrane region" description="Helical" evidence="7">
    <location>
        <begin position="12"/>
        <end position="40"/>
    </location>
</feature>
<reference evidence="8 9" key="1">
    <citation type="submission" date="2015-09" db="EMBL/GenBank/DDBJ databases">
        <title>Genome sequencing project for genomic taxonomy and phylogenomics of Bacillus-like bacteria.</title>
        <authorList>
            <person name="Liu B."/>
            <person name="Wang J."/>
            <person name="Zhu Y."/>
            <person name="Liu G."/>
            <person name="Chen Q."/>
            <person name="Chen Z."/>
            <person name="Lan J."/>
            <person name="Che J."/>
            <person name="Ge C."/>
            <person name="Shi H."/>
            <person name="Pan Z."/>
            <person name="Liu X."/>
        </authorList>
    </citation>
    <scope>NUCLEOTIDE SEQUENCE [LARGE SCALE GENOMIC DNA]</scope>
    <source>
        <strain evidence="8 9">LMG 18435</strain>
    </source>
</reference>
<dbReference type="InterPro" id="IPR036259">
    <property type="entry name" value="MFS_trans_sf"/>
</dbReference>
<dbReference type="PANTHER" id="PTHR43266:SF9">
    <property type="entry name" value="PERMEASE, MAJOR FACILITATOR SUPERFAMILY-RELATED"/>
    <property type="match status" value="1"/>
</dbReference>
<comment type="subcellular location">
    <subcellularLocation>
        <location evidence="1">Cell membrane</location>
        <topology evidence="1">Multi-pass membrane protein</topology>
    </subcellularLocation>
</comment>
<dbReference type="AlphaFoldDB" id="A0A0Q3WSY9"/>
<dbReference type="Gene3D" id="1.20.1250.20">
    <property type="entry name" value="MFS general substrate transporter like domains"/>
    <property type="match status" value="1"/>
</dbReference>
<feature type="transmembrane region" description="Helical" evidence="7">
    <location>
        <begin position="321"/>
        <end position="340"/>
    </location>
</feature>
<dbReference type="GO" id="GO:0005886">
    <property type="term" value="C:plasma membrane"/>
    <property type="evidence" value="ECO:0007669"/>
    <property type="project" value="UniProtKB-SubCell"/>
</dbReference>
<dbReference type="Pfam" id="PF07690">
    <property type="entry name" value="MFS_1"/>
    <property type="match status" value="1"/>
</dbReference>
<evidence type="ECO:0000256" key="4">
    <source>
        <dbReference type="ARBA" id="ARBA00022692"/>
    </source>
</evidence>
<proteinExistence type="predicted"/>
<evidence type="ECO:0000256" key="2">
    <source>
        <dbReference type="ARBA" id="ARBA00022448"/>
    </source>
</evidence>
<dbReference type="EMBL" id="LJJC01000006">
    <property type="protein sequence ID" value="KQL51485.1"/>
    <property type="molecule type" value="Genomic_DNA"/>
</dbReference>
<dbReference type="PANTHER" id="PTHR43266">
    <property type="entry name" value="MACROLIDE-EFFLUX PROTEIN"/>
    <property type="match status" value="1"/>
</dbReference>
<accession>A0A0Q3WSY9</accession>
<feature type="transmembrane region" description="Helical" evidence="7">
    <location>
        <begin position="107"/>
        <end position="127"/>
    </location>
</feature>
<keyword evidence="3" id="KW-1003">Cell membrane</keyword>
<sequence length="435" mass="47458">MDSELKLKKATYHLWTFTISKLIGSFGSQVYSFAISFYILQLTGSATNFAANLLCSILPRTLAGPFAGYVADNFPRKTIAITSQIAQTLAIGGLLTTSLTSGLSLPAIYIATCILSLTSTFSGVNFTSSITGLIDEARIQKAMSLNQMSISFAAIGSPVVGGLLYGTVSIPVFLILYMTASVIAVILESTMNFKLFANRKTNGEGKTKEPIWDSMKAGIAYLKLNPLITTIIWVALLVNFFFGAQQVGYSFVLIDKLKVESQHFGLTEGAFAVGMLVLSFYLSVRKEVKFPLLSSKRGIIALGLIMSGIALPLFIKMTYASIIVFYMILMFGFGALIIIVNTPIQVMLQKQIDDDYKGRVFSIIETMAQALSPLAMVIYGFLYDFIPAGWILIISASVLIGVVTILIRPSVVRKAHPEWREKEIVKGKIVTAKSE</sequence>
<evidence type="ECO:0000256" key="5">
    <source>
        <dbReference type="ARBA" id="ARBA00022989"/>
    </source>
</evidence>
<protein>
    <submittedName>
        <fullName evidence="8">Permease</fullName>
    </submittedName>
</protein>
<feature type="transmembrane region" description="Helical" evidence="7">
    <location>
        <begin position="360"/>
        <end position="382"/>
    </location>
</feature>
<keyword evidence="6 7" id="KW-0472">Membrane</keyword>